<organism evidence="10 11">
    <name type="scientific">Pneumocystis carinii (strain B80)</name>
    <name type="common">Rat pneumocystis pneumonia agent</name>
    <name type="synonym">Pneumocystis carinii f. sp. carinii</name>
    <dbReference type="NCBI Taxonomy" id="1408658"/>
    <lineage>
        <taxon>Eukaryota</taxon>
        <taxon>Fungi</taxon>
        <taxon>Dikarya</taxon>
        <taxon>Ascomycota</taxon>
        <taxon>Taphrinomycotina</taxon>
        <taxon>Pneumocystomycetes</taxon>
        <taxon>Pneumocystaceae</taxon>
        <taxon>Pneumocystis</taxon>
    </lineage>
</organism>
<evidence type="ECO:0000256" key="4">
    <source>
        <dbReference type="ARBA" id="ARBA00022448"/>
    </source>
</evidence>
<comment type="subcellular location">
    <subcellularLocation>
        <location evidence="1">Golgi apparatus membrane</location>
        <topology evidence="1">Peripheral membrane protein</topology>
    </subcellularLocation>
</comment>
<dbReference type="Proteomes" id="UP000054454">
    <property type="component" value="Unassembled WGS sequence"/>
</dbReference>
<dbReference type="PANTHER" id="PTHR21443">
    <property type="entry name" value="CONSERVED OLIGOMERIC GOLGI COMPLEX COMPONENT 7"/>
    <property type="match status" value="1"/>
</dbReference>
<dbReference type="VEuPathDB" id="FungiDB:T552_03538"/>
<sequence length="198" mass="23091">MQTDTNKTIPSLSSLLHLPSAYINSFLSSSISLEEAHNITTNLLSSLETESRSTIDQLQEITNEIIQELPQLNHDIELLNKNIVVLLGILNKKKEYTESFKKGVENHVIDNFMHLDLIKQRIEATQIILKEAKEWKNIETKKKHIELLIKNKEIEEAQNVINKLKRLVEVWKETNEYKERVDMIKILEQKISDFTEKT</sequence>
<keyword evidence="5" id="KW-0653">Protein transport</keyword>
<dbReference type="GO" id="GO:0000139">
    <property type="term" value="C:Golgi membrane"/>
    <property type="evidence" value="ECO:0007669"/>
    <property type="project" value="UniProtKB-SubCell"/>
</dbReference>
<gene>
    <name evidence="10" type="ORF">T552_03538</name>
</gene>
<evidence type="ECO:0000313" key="11">
    <source>
        <dbReference type="Proteomes" id="UP000054454"/>
    </source>
</evidence>
<evidence type="ECO:0000256" key="8">
    <source>
        <dbReference type="ARBA" id="ARBA00031345"/>
    </source>
</evidence>
<feature type="coiled-coil region" evidence="9">
    <location>
        <begin position="147"/>
        <end position="174"/>
    </location>
</feature>
<evidence type="ECO:0000256" key="9">
    <source>
        <dbReference type="SAM" id="Coils"/>
    </source>
</evidence>
<dbReference type="PANTHER" id="PTHR21443:SF0">
    <property type="entry name" value="CONSERVED OLIGOMERIC GOLGI COMPLEX SUBUNIT 7"/>
    <property type="match status" value="1"/>
</dbReference>
<dbReference type="OrthoDB" id="249612at2759"/>
<evidence type="ECO:0000256" key="3">
    <source>
        <dbReference type="ARBA" id="ARBA00020984"/>
    </source>
</evidence>
<dbReference type="AlphaFoldDB" id="A0A0W4ZBG8"/>
<evidence type="ECO:0000313" key="10">
    <source>
        <dbReference type="EMBL" id="KTW25677.1"/>
    </source>
</evidence>
<dbReference type="EMBL" id="LFVZ01000017">
    <property type="protein sequence ID" value="KTW25677.1"/>
    <property type="molecule type" value="Genomic_DNA"/>
</dbReference>
<dbReference type="RefSeq" id="XP_018224292.1">
    <property type="nucleotide sequence ID" value="XM_018372039.1"/>
</dbReference>
<dbReference type="InterPro" id="IPR019335">
    <property type="entry name" value="COG7"/>
</dbReference>
<dbReference type="GO" id="GO:0007030">
    <property type="term" value="P:Golgi organization"/>
    <property type="evidence" value="ECO:0007669"/>
    <property type="project" value="TreeGrafter"/>
</dbReference>
<keyword evidence="4" id="KW-0813">Transport</keyword>
<keyword evidence="6" id="KW-0333">Golgi apparatus</keyword>
<comment type="similarity">
    <text evidence="2">Belongs to the COG7 family.</text>
</comment>
<dbReference type="GeneID" id="28938242"/>
<keyword evidence="11" id="KW-1185">Reference proteome</keyword>
<evidence type="ECO:0000256" key="6">
    <source>
        <dbReference type="ARBA" id="ARBA00023034"/>
    </source>
</evidence>
<accession>A0A0W4ZBG8</accession>
<dbReference type="GO" id="GO:0006886">
    <property type="term" value="P:intracellular protein transport"/>
    <property type="evidence" value="ECO:0007669"/>
    <property type="project" value="InterPro"/>
</dbReference>
<name>A0A0W4ZBG8_PNEC8</name>
<proteinExistence type="inferred from homology"/>
<dbReference type="GO" id="GO:0006890">
    <property type="term" value="P:retrograde vesicle-mediated transport, Golgi to endoplasmic reticulum"/>
    <property type="evidence" value="ECO:0007669"/>
    <property type="project" value="TreeGrafter"/>
</dbReference>
<evidence type="ECO:0000256" key="7">
    <source>
        <dbReference type="ARBA" id="ARBA00023136"/>
    </source>
</evidence>
<evidence type="ECO:0000256" key="5">
    <source>
        <dbReference type="ARBA" id="ARBA00022927"/>
    </source>
</evidence>
<comment type="caution">
    <text evidence="10">The sequence shown here is derived from an EMBL/GenBank/DDBJ whole genome shotgun (WGS) entry which is preliminary data.</text>
</comment>
<evidence type="ECO:0000256" key="1">
    <source>
        <dbReference type="ARBA" id="ARBA00004395"/>
    </source>
</evidence>
<evidence type="ECO:0000256" key="2">
    <source>
        <dbReference type="ARBA" id="ARBA00005831"/>
    </source>
</evidence>
<dbReference type="GO" id="GO:0017119">
    <property type="term" value="C:Golgi transport complex"/>
    <property type="evidence" value="ECO:0007669"/>
    <property type="project" value="InterPro"/>
</dbReference>
<reference evidence="11" key="1">
    <citation type="journal article" date="2016" name="Nat. Commun.">
        <title>Genome analysis of three Pneumocystis species reveals adaptation mechanisms to life exclusively in mammalian hosts.</title>
        <authorList>
            <person name="Ma L."/>
            <person name="Chen Z."/>
            <person name="Huang D.W."/>
            <person name="Kutty G."/>
            <person name="Ishihara M."/>
            <person name="Wang H."/>
            <person name="Abouelleil A."/>
            <person name="Bishop L."/>
            <person name="Davey E."/>
            <person name="Deng R."/>
            <person name="Deng X."/>
            <person name="Fan L."/>
            <person name="Fantoni G."/>
            <person name="Fitzgerald M."/>
            <person name="Gogineni E."/>
            <person name="Goldberg J.M."/>
            <person name="Handley G."/>
            <person name="Hu X."/>
            <person name="Huber C."/>
            <person name="Jiao X."/>
            <person name="Jones K."/>
            <person name="Levin J.Z."/>
            <person name="Liu Y."/>
            <person name="Macdonald P."/>
            <person name="Melnikov A."/>
            <person name="Raley C."/>
            <person name="Sassi M."/>
            <person name="Sherman B.T."/>
            <person name="Song X."/>
            <person name="Sykes S."/>
            <person name="Tran B."/>
            <person name="Walsh L."/>
            <person name="Xia Y."/>
            <person name="Yang J."/>
            <person name="Young S."/>
            <person name="Zeng Q."/>
            <person name="Zheng X."/>
            <person name="Stephens R."/>
            <person name="Nusbaum C."/>
            <person name="Birren B.W."/>
            <person name="Azadi P."/>
            <person name="Lempicki R.A."/>
            <person name="Cuomo C.A."/>
            <person name="Kovacs J.A."/>
        </authorList>
    </citation>
    <scope>NUCLEOTIDE SEQUENCE [LARGE SCALE GENOMIC DNA]</scope>
    <source>
        <strain evidence="11">B80</strain>
    </source>
</reference>
<keyword evidence="7" id="KW-0472">Membrane</keyword>
<keyword evidence="9" id="KW-0175">Coiled coil</keyword>
<protein>
    <recommendedName>
        <fullName evidence="3">Conserved oligomeric Golgi complex subunit 7</fullName>
    </recommendedName>
    <alternativeName>
        <fullName evidence="8">Component of oligomeric Golgi complex 7</fullName>
    </alternativeName>
</protein>